<accession>A0AAV5DKK3</accession>
<evidence type="ECO:0000313" key="3">
    <source>
        <dbReference type="EMBL" id="GJN10435.1"/>
    </source>
</evidence>
<dbReference type="EMBL" id="BQKI01000017">
    <property type="protein sequence ID" value="GJN10435.1"/>
    <property type="molecule type" value="Genomic_DNA"/>
</dbReference>
<name>A0AAV5DKK3_ELECO</name>
<feature type="domain" description="DUF630" evidence="2">
    <location>
        <begin position="544"/>
        <end position="592"/>
    </location>
</feature>
<keyword evidence="4" id="KW-1185">Reference proteome</keyword>
<dbReference type="Pfam" id="PF04578">
    <property type="entry name" value="DUF594"/>
    <property type="match status" value="1"/>
</dbReference>
<dbReference type="Proteomes" id="UP001054889">
    <property type="component" value="Unassembled WGS sequence"/>
</dbReference>
<dbReference type="AlphaFoldDB" id="A0AAV5DKK3"/>
<evidence type="ECO:0000313" key="4">
    <source>
        <dbReference type="Proteomes" id="UP001054889"/>
    </source>
</evidence>
<comment type="caution">
    <text evidence="3">The sequence shown here is derived from an EMBL/GenBank/DDBJ whole genome shotgun (WGS) entry which is preliminary data.</text>
</comment>
<keyword evidence="1" id="KW-1133">Transmembrane helix</keyword>
<reference evidence="3" key="1">
    <citation type="journal article" date="2018" name="DNA Res.">
        <title>Multiple hybrid de novo genome assembly of finger millet, an orphan allotetraploid crop.</title>
        <authorList>
            <person name="Hatakeyama M."/>
            <person name="Aluri S."/>
            <person name="Balachadran M.T."/>
            <person name="Sivarajan S.R."/>
            <person name="Patrignani A."/>
            <person name="Gruter S."/>
            <person name="Poveda L."/>
            <person name="Shimizu-Inatsugi R."/>
            <person name="Baeten J."/>
            <person name="Francoijs K.J."/>
            <person name="Nataraja K.N."/>
            <person name="Reddy Y.A.N."/>
            <person name="Phadnis S."/>
            <person name="Ravikumar R.L."/>
            <person name="Schlapbach R."/>
            <person name="Sreeman S.M."/>
            <person name="Shimizu K.K."/>
        </authorList>
    </citation>
    <scope>NUCLEOTIDE SEQUENCE</scope>
</reference>
<evidence type="ECO:0000259" key="2">
    <source>
        <dbReference type="Pfam" id="PF04783"/>
    </source>
</evidence>
<protein>
    <recommendedName>
        <fullName evidence="2">DUF630 domain-containing protein</fullName>
    </recommendedName>
</protein>
<organism evidence="3 4">
    <name type="scientific">Eleusine coracana subsp. coracana</name>
    <dbReference type="NCBI Taxonomy" id="191504"/>
    <lineage>
        <taxon>Eukaryota</taxon>
        <taxon>Viridiplantae</taxon>
        <taxon>Streptophyta</taxon>
        <taxon>Embryophyta</taxon>
        <taxon>Tracheophyta</taxon>
        <taxon>Spermatophyta</taxon>
        <taxon>Magnoliopsida</taxon>
        <taxon>Liliopsida</taxon>
        <taxon>Poales</taxon>
        <taxon>Poaceae</taxon>
        <taxon>PACMAD clade</taxon>
        <taxon>Chloridoideae</taxon>
        <taxon>Cynodonteae</taxon>
        <taxon>Eleusininae</taxon>
        <taxon>Eleusine</taxon>
    </lineage>
</organism>
<keyword evidence="1" id="KW-0812">Transmembrane</keyword>
<feature type="transmembrane region" description="Helical" evidence="1">
    <location>
        <begin position="90"/>
        <end position="112"/>
    </location>
</feature>
<dbReference type="InterPro" id="IPR007658">
    <property type="entry name" value="DUF594"/>
</dbReference>
<gene>
    <name evidence="3" type="primary">ga28529</name>
    <name evidence="3" type="ORF">PR202_ga28529</name>
</gene>
<proteinExistence type="predicted"/>
<dbReference type="Pfam" id="PF04783">
    <property type="entry name" value="DUF630"/>
    <property type="match status" value="1"/>
</dbReference>
<evidence type="ECO:0000256" key="1">
    <source>
        <dbReference type="SAM" id="Phobius"/>
    </source>
</evidence>
<feature type="transmembrane region" description="Helical" evidence="1">
    <location>
        <begin position="57"/>
        <end position="78"/>
    </location>
</feature>
<feature type="transmembrane region" description="Helical" evidence="1">
    <location>
        <begin position="25"/>
        <end position="45"/>
    </location>
</feature>
<sequence length="643" mass="70393">MDGNFSQVCPVVLRDHFRRGMIKKLWQVNGLMLSNSILMGFVVYIGVFQPRARHNPVISFLLLGASTLFLPIVSNVAASIGKDMYFTSSLYNNTVLAAKCEPVLFVVAVLFLSEMKDIVYYVCSNWTKVALICRYLKHPPSPAMKKCIAFVVNCRRCKLVNSWNDTLGQCSILVHRPWWKPNWHLWHVKCICLPSMVRDFPLWRLFGFPEQESTKELSAVKKSIFEALRKEDLTAHQEEGVKHIRLPSLIRVSGLAYSGCQETVAGTILAWHIATSLWELKDHEPERSTANGSTEQSSDSDNKIVATQLSRYCAYLVACRPELLPDEDDWCQKLYGDVLKHAHRVLRAAGAGAGFELLVLLMRGQLDELMREDMDDGGSWTLKNGADLAEQSVALNMGWKELAEFWSEMILYIAPSENLDGHGEAIARGGEMVTLLWALLAHAGIVDRHVEAAADANTAADASNSDPSGVVNGTAADLRIVDRLVGMTADANTAAAADASNAGEEMITIVTAPSELLAAPNAQPVCPDLPPCRCAAQRSASQAEGGAVSRYRERKHLLRSVVAARHALTGTHVGHIAALRNIGVMLSNSAAGEADPYLAAARPFSHSASVPSVTSPVLVLARACASTICRPLLHHHHLLPFLL</sequence>
<keyword evidence="1" id="KW-0472">Membrane</keyword>
<dbReference type="InterPro" id="IPR006868">
    <property type="entry name" value="DUF630"/>
</dbReference>
<dbReference type="PANTHER" id="PTHR31325">
    <property type="entry name" value="OS01G0798800 PROTEIN-RELATED"/>
    <property type="match status" value="1"/>
</dbReference>
<reference evidence="3" key="2">
    <citation type="submission" date="2021-12" db="EMBL/GenBank/DDBJ databases">
        <title>Resequencing data analysis of finger millet.</title>
        <authorList>
            <person name="Hatakeyama M."/>
            <person name="Aluri S."/>
            <person name="Balachadran M.T."/>
            <person name="Sivarajan S.R."/>
            <person name="Poveda L."/>
            <person name="Shimizu-Inatsugi R."/>
            <person name="Schlapbach R."/>
            <person name="Sreeman S.M."/>
            <person name="Shimizu K.K."/>
        </authorList>
    </citation>
    <scope>NUCLEOTIDE SEQUENCE</scope>
</reference>